<dbReference type="EMBL" id="CAXLJL010000978">
    <property type="protein sequence ID" value="CAL5142238.1"/>
    <property type="molecule type" value="Genomic_DNA"/>
</dbReference>
<dbReference type="PROSITE" id="PS51253">
    <property type="entry name" value="HTH_CENPB"/>
    <property type="match status" value="1"/>
</dbReference>
<dbReference type="Proteomes" id="UP001497525">
    <property type="component" value="Unassembled WGS sequence"/>
</dbReference>
<evidence type="ECO:0000313" key="4">
    <source>
        <dbReference type="EMBL" id="CAL5142238.1"/>
    </source>
</evidence>
<proteinExistence type="predicted"/>
<gene>
    <name evidence="4" type="ORF">CDAUBV1_LOCUS17491</name>
</gene>
<dbReference type="InterPro" id="IPR009057">
    <property type="entry name" value="Homeodomain-like_sf"/>
</dbReference>
<dbReference type="GO" id="GO:0005634">
    <property type="term" value="C:nucleus"/>
    <property type="evidence" value="ECO:0007669"/>
    <property type="project" value="TreeGrafter"/>
</dbReference>
<evidence type="ECO:0000259" key="3">
    <source>
        <dbReference type="PROSITE" id="PS51253"/>
    </source>
</evidence>
<evidence type="ECO:0000313" key="5">
    <source>
        <dbReference type="Proteomes" id="UP001497525"/>
    </source>
</evidence>
<evidence type="ECO:0000256" key="1">
    <source>
        <dbReference type="ARBA" id="ARBA00023125"/>
    </source>
</evidence>
<name>A0AAV2TZ99_CALDB</name>
<dbReference type="Pfam" id="PF04218">
    <property type="entry name" value="CENP-B_N"/>
    <property type="match status" value="1"/>
</dbReference>
<sequence>MSPRGAGKRLSESQRLDIITKLQKTNAPSKRAIAREYDVSENAIRKIWNKRTAIKERTAQMSVSKLDTSFRASSGKFQEIEDVLYHWIETMRCAKLEVPPALAIAKAKQIALSMDMNGCVFKASWQWLKNFRERRGLESMMLHGEGAKVDKNDPQLLEKLNHLSRTGTSSTTPVDSP</sequence>
<evidence type="ECO:0000256" key="2">
    <source>
        <dbReference type="ARBA" id="ARBA00023242"/>
    </source>
</evidence>
<keyword evidence="1" id="KW-0238">DNA-binding</keyword>
<keyword evidence="2" id="KW-0539">Nucleus</keyword>
<dbReference type="PANTHER" id="PTHR19303:SF73">
    <property type="entry name" value="PROTEIN PDC2"/>
    <property type="match status" value="1"/>
</dbReference>
<dbReference type="InterPro" id="IPR006600">
    <property type="entry name" value="HTH_CenpB_DNA-bd_dom"/>
</dbReference>
<dbReference type="InterPro" id="IPR050863">
    <property type="entry name" value="CenT-Element_Derived"/>
</dbReference>
<dbReference type="PANTHER" id="PTHR19303">
    <property type="entry name" value="TRANSPOSON"/>
    <property type="match status" value="1"/>
</dbReference>
<dbReference type="AlphaFoldDB" id="A0AAV2TZ99"/>
<accession>A0AAV2TZ99</accession>
<organism evidence="4 5">
    <name type="scientific">Calicophoron daubneyi</name>
    <name type="common">Rumen fluke</name>
    <name type="synonym">Paramphistomum daubneyi</name>
    <dbReference type="NCBI Taxonomy" id="300641"/>
    <lineage>
        <taxon>Eukaryota</taxon>
        <taxon>Metazoa</taxon>
        <taxon>Spiralia</taxon>
        <taxon>Lophotrochozoa</taxon>
        <taxon>Platyhelminthes</taxon>
        <taxon>Trematoda</taxon>
        <taxon>Digenea</taxon>
        <taxon>Plagiorchiida</taxon>
        <taxon>Pronocephalata</taxon>
        <taxon>Paramphistomoidea</taxon>
        <taxon>Paramphistomidae</taxon>
        <taxon>Calicophoron</taxon>
    </lineage>
</organism>
<dbReference type="SUPFAM" id="SSF46689">
    <property type="entry name" value="Homeodomain-like"/>
    <property type="match status" value="2"/>
</dbReference>
<protein>
    <recommendedName>
        <fullName evidence="3">HTH CENPB-type domain-containing protein</fullName>
    </recommendedName>
</protein>
<dbReference type="GO" id="GO:0003677">
    <property type="term" value="F:DNA binding"/>
    <property type="evidence" value="ECO:0007669"/>
    <property type="project" value="UniProtKB-KW"/>
</dbReference>
<feature type="domain" description="HTH CENPB-type" evidence="3">
    <location>
        <begin position="68"/>
        <end position="141"/>
    </location>
</feature>
<dbReference type="Pfam" id="PF03221">
    <property type="entry name" value="HTH_Tnp_Tc5"/>
    <property type="match status" value="1"/>
</dbReference>
<comment type="caution">
    <text evidence="4">The sequence shown here is derived from an EMBL/GenBank/DDBJ whole genome shotgun (WGS) entry which is preliminary data.</text>
</comment>
<reference evidence="4" key="1">
    <citation type="submission" date="2024-06" db="EMBL/GenBank/DDBJ databases">
        <authorList>
            <person name="Liu X."/>
            <person name="Lenzi L."/>
            <person name="Haldenby T S."/>
            <person name="Uol C."/>
        </authorList>
    </citation>
    <scope>NUCLEOTIDE SEQUENCE</scope>
</reference>
<dbReference type="Gene3D" id="1.10.10.60">
    <property type="entry name" value="Homeodomain-like"/>
    <property type="match status" value="2"/>
</dbReference>
<dbReference type="InterPro" id="IPR007889">
    <property type="entry name" value="HTH_Psq"/>
</dbReference>